<evidence type="ECO:0000256" key="4">
    <source>
        <dbReference type="ARBA" id="ARBA00004186"/>
    </source>
</evidence>
<dbReference type="EMBL" id="JACASF010000001">
    <property type="protein sequence ID" value="KAF6499159.1"/>
    <property type="molecule type" value="Genomic_DNA"/>
</dbReference>
<comment type="subcellular location">
    <subcellularLocation>
        <location evidence="4">Cytoplasm</location>
        <location evidence="4">Cytoskeleton</location>
        <location evidence="4">Spindle</location>
    </subcellularLocation>
    <subcellularLocation>
        <location evidence="5">Endoplasmic reticulum</location>
    </subcellularLocation>
    <subcellularLocation>
        <location evidence="3">Mitochondrion</location>
    </subcellularLocation>
    <subcellularLocation>
        <location evidence="2">Nucleus membrane</location>
    </subcellularLocation>
</comment>
<keyword evidence="13" id="KW-0496">Mitochondrion</keyword>
<dbReference type="GO" id="GO:0005741">
    <property type="term" value="C:mitochondrial outer membrane"/>
    <property type="evidence" value="ECO:0007669"/>
    <property type="project" value="TreeGrafter"/>
</dbReference>
<evidence type="ECO:0000256" key="10">
    <source>
        <dbReference type="ARBA" id="ARBA00022824"/>
    </source>
</evidence>
<dbReference type="InterPro" id="IPR046371">
    <property type="entry name" value="Bcl-2_BH1-3"/>
</dbReference>
<feature type="transmembrane region" description="Helical" evidence="21">
    <location>
        <begin position="80"/>
        <end position="98"/>
    </location>
</feature>
<evidence type="ECO:0000256" key="21">
    <source>
        <dbReference type="SAM" id="Phobius"/>
    </source>
</evidence>
<keyword evidence="9" id="KW-0053">Apoptosis</keyword>
<dbReference type="GO" id="GO:0005783">
    <property type="term" value="C:endoplasmic reticulum"/>
    <property type="evidence" value="ECO:0007669"/>
    <property type="project" value="UniProtKB-SubCell"/>
</dbReference>
<dbReference type="Proteomes" id="UP000550707">
    <property type="component" value="Unassembled WGS sequence"/>
</dbReference>
<evidence type="ECO:0000256" key="13">
    <source>
        <dbReference type="ARBA" id="ARBA00023128"/>
    </source>
</evidence>
<evidence type="ECO:0000256" key="12">
    <source>
        <dbReference type="ARBA" id="ARBA00022989"/>
    </source>
</evidence>
<name>A0A7J8JS63_MOLMO</name>
<dbReference type="InterPro" id="IPR036834">
    <property type="entry name" value="Bcl-2-like_sf"/>
</dbReference>
<dbReference type="Gene3D" id="1.10.437.10">
    <property type="entry name" value="Blc2-like"/>
    <property type="match status" value="1"/>
</dbReference>
<evidence type="ECO:0000313" key="24">
    <source>
        <dbReference type="Proteomes" id="UP000550707"/>
    </source>
</evidence>
<evidence type="ECO:0000256" key="17">
    <source>
        <dbReference type="ARBA" id="ARBA00053352"/>
    </source>
</evidence>
<evidence type="ECO:0000256" key="7">
    <source>
        <dbReference type="ARBA" id="ARBA00022490"/>
    </source>
</evidence>
<dbReference type="GO" id="GO:0001836">
    <property type="term" value="P:release of cytochrome c from mitochondria"/>
    <property type="evidence" value="ECO:0007669"/>
    <property type="project" value="TreeGrafter"/>
</dbReference>
<evidence type="ECO:0000256" key="18">
    <source>
        <dbReference type="ARBA" id="ARBA00067191"/>
    </source>
</evidence>
<evidence type="ECO:0000259" key="22">
    <source>
        <dbReference type="Pfam" id="PF00452"/>
    </source>
</evidence>
<dbReference type="InterPro" id="IPR002475">
    <property type="entry name" value="Bcl2-like"/>
</dbReference>
<keyword evidence="16" id="KW-0539">Nucleus</keyword>
<dbReference type="SUPFAM" id="SSF56854">
    <property type="entry name" value="Bcl-2 inhibitors of programmed cell death"/>
    <property type="match status" value="1"/>
</dbReference>
<evidence type="ECO:0000256" key="20">
    <source>
        <dbReference type="ARBA" id="ARBA00078307"/>
    </source>
</evidence>
<protein>
    <recommendedName>
        <fullName evidence="18">Bcl-2-like protein 10</fullName>
    </recommendedName>
    <alternativeName>
        <fullName evidence="19">Anti-apoptotic protein Boo</fullName>
    </alternativeName>
    <alternativeName>
        <fullName evidence="20">Apoptosis regulator Bcl-B</fullName>
    </alternativeName>
</protein>
<evidence type="ECO:0000256" key="16">
    <source>
        <dbReference type="ARBA" id="ARBA00023242"/>
    </source>
</evidence>
<comment type="function">
    <text evidence="17">Promotes cell survival by suppressing apoptosis induced by BAX but not BAK. Increases binding of AHCYL1/IRBIT to ITPR1. Reduces ITPR1-mediated calcium release from the endoplasmic reticulum cooperatively with AHCYL1/IRBIT under normal cellular conditions. Under apoptotic stress conditions, dissociates from ITPR1 and is displaced from mitochondria-associated endoplasmic reticulum membranes, leading to increased Ca(2+) transfer to mitochondria which promotes apoptosis. Required for the correct formation of the microtubule organizing center during oocyte cell division, potentially via regulation of protein abundance and localization of other microtubule organizing center components such as AURKA and TPX2.</text>
</comment>
<dbReference type="PANTHER" id="PTHR11256">
    <property type="entry name" value="BCL-2 RELATED"/>
    <property type="match status" value="1"/>
</dbReference>
<keyword evidence="11" id="KW-0832">Ubl conjugation</keyword>
<dbReference type="InParanoid" id="A0A7J8JS63"/>
<evidence type="ECO:0000256" key="8">
    <source>
        <dbReference type="ARBA" id="ARBA00022692"/>
    </source>
</evidence>
<keyword evidence="10" id="KW-0256">Endoplasmic reticulum</keyword>
<dbReference type="GO" id="GO:0042981">
    <property type="term" value="P:regulation of apoptotic process"/>
    <property type="evidence" value="ECO:0007669"/>
    <property type="project" value="InterPro"/>
</dbReference>
<dbReference type="GO" id="GO:0008630">
    <property type="term" value="P:intrinsic apoptotic signaling pathway in response to DNA damage"/>
    <property type="evidence" value="ECO:0007669"/>
    <property type="project" value="TreeGrafter"/>
</dbReference>
<dbReference type="Pfam" id="PF00452">
    <property type="entry name" value="Bcl-2"/>
    <property type="match status" value="1"/>
</dbReference>
<evidence type="ECO:0000256" key="9">
    <source>
        <dbReference type="ARBA" id="ARBA00022703"/>
    </source>
</evidence>
<evidence type="ECO:0000256" key="5">
    <source>
        <dbReference type="ARBA" id="ARBA00004240"/>
    </source>
</evidence>
<reference evidence="23 24" key="1">
    <citation type="journal article" date="2020" name="Nature">
        <title>Six reference-quality genomes reveal evolution of bat adaptations.</title>
        <authorList>
            <person name="Jebb D."/>
            <person name="Huang Z."/>
            <person name="Pippel M."/>
            <person name="Hughes G.M."/>
            <person name="Lavrichenko K."/>
            <person name="Devanna P."/>
            <person name="Winkler S."/>
            <person name="Jermiin L.S."/>
            <person name="Skirmuntt E.C."/>
            <person name="Katzourakis A."/>
            <person name="Burkitt-Gray L."/>
            <person name="Ray D.A."/>
            <person name="Sullivan K.A.M."/>
            <person name="Roscito J.G."/>
            <person name="Kirilenko B.M."/>
            <person name="Davalos L.M."/>
            <person name="Corthals A.P."/>
            <person name="Power M.L."/>
            <person name="Jones G."/>
            <person name="Ransome R.D."/>
            <person name="Dechmann D.K.N."/>
            <person name="Locatelli A.G."/>
            <person name="Puechmaille S.J."/>
            <person name="Fedrigo O."/>
            <person name="Jarvis E.D."/>
            <person name="Hiller M."/>
            <person name="Vernes S.C."/>
            <person name="Myers E.W."/>
            <person name="Teeling E.C."/>
        </authorList>
    </citation>
    <scope>NUCLEOTIDE SEQUENCE [LARGE SCALE GENOMIC DNA]</scope>
    <source>
        <strain evidence="23">MMolMol1</strain>
        <tissue evidence="23">Muscle</tissue>
    </source>
</reference>
<dbReference type="GO" id="GO:0097192">
    <property type="term" value="P:extrinsic apoptotic signaling pathway in absence of ligand"/>
    <property type="evidence" value="ECO:0007669"/>
    <property type="project" value="TreeGrafter"/>
</dbReference>
<evidence type="ECO:0000256" key="14">
    <source>
        <dbReference type="ARBA" id="ARBA00023136"/>
    </source>
</evidence>
<dbReference type="PANTHER" id="PTHR11256:SF47">
    <property type="entry name" value="BCL-2-LIKE PROTEIN 10"/>
    <property type="match status" value="1"/>
</dbReference>
<comment type="caution">
    <text evidence="23">The sequence shown here is derived from an EMBL/GenBank/DDBJ whole genome shotgun (WGS) entry which is preliminary data.</text>
</comment>
<proteinExistence type="inferred from homology"/>
<dbReference type="PROSITE" id="PS50062">
    <property type="entry name" value="BCL2_FAMILY"/>
    <property type="match status" value="1"/>
</dbReference>
<evidence type="ECO:0000256" key="6">
    <source>
        <dbReference type="ARBA" id="ARBA00009458"/>
    </source>
</evidence>
<comment type="cofactor">
    <cofactor evidence="1">
        <name>Ca(2+)</name>
        <dbReference type="ChEBI" id="CHEBI:29108"/>
    </cofactor>
</comment>
<evidence type="ECO:0000256" key="15">
    <source>
        <dbReference type="ARBA" id="ARBA00023212"/>
    </source>
</evidence>
<dbReference type="OrthoDB" id="8856583at2759"/>
<sequence>MGDALRLRTARLLTDYLEYCARRPGTVAQPPSTREAALLRSVAAQVRQRHLLLWSRYRGYRGNRVELVARAAQEILPDRGVPTWGLVVVLVTFTGILLERPPSGHTWELKEWDDSVDRDCQSLVTLLCDWLTGPHRSWLEVEDGWDGFCDAFTPAVVSWSRMLVQVLLSCLMATILTYLWTKLL</sequence>
<dbReference type="InterPro" id="IPR026298">
    <property type="entry name" value="Bcl-2_fam"/>
</dbReference>
<evidence type="ECO:0000256" key="1">
    <source>
        <dbReference type="ARBA" id="ARBA00001913"/>
    </source>
</evidence>
<dbReference type="GO" id="GO:0051400">
    <property type="term" value="F:BH domain binding"/>
    <property type="evidence" value="ECO:0007669"/>
    <property type="project" value="TreeGrafter"/>
</dbReference>
<keyword evidence="12 21" id="KW-1133">Transmembrane helix</keyword>
<accession>A0A7J8JS63</accession>
<feature type="domain" description="Bcl-2 Bcl-2 homology region 1-3" evidence="22">
    <location>
        <begin position="39"/>
        <end position="145"/>
    </location>
</feature>
<comment type="similarity">
    <text evidence="6">Belongs to the Bcl-2 family.</text>
</comment>
<keyword evidence="14 21" id="KW-0472">Membrane</keyword>
<evidence type="ECO:0000256" key="3">
    <source>
        <dbReference type="ARBA" id="ARBA00004173"/>
    </source>
</evidence>
<keyword evidence="24" id="KW-1185">Reference proteome</keyword>
<keyword evidence="7" id="KW-0963">Cytoplasm</keyword>
<keyword evidence="8 21" id="KW-0812">Transmembrane</keyword>
<dbReference type="FunFam" id="1.10.437.10:FF:000014">
    <property type="entry name" value="Bcl-2-like protein 10"/>
    <property type="match status" value="1"/>
</dbReference>
<evidence type="ECO:0000256" key="11">
    <source>
        <dbReference type="ARBA" id="ARBA00022843"/>
    </source>
</evidence>
<dbReference type="GO" id="GO:0005819">
    <property type="term" value="C:spindle"/>
    <property type="evidence" value="ECO:0007669"/>
    <property type="project" value="UniProtKB-SubCell"/>
</dbReference>
<dbReference type="AlphaFoldDB" id="A0A7J8JS63"/>
<gene>
    <name evidence="23" type="ORF">HJG59_001424</name>
</gene>
<dbReference type="GO" id="GO:0031965">
    <property type="term" value="C:nuclear membrane"/>
    <property type="evidence" value="ECO:0007669"/>
    <property type="project" value="UniProtKB-SubCell"/>
</dbReference>
<dbReference type="FunCoup" id="A0A7J8JS63">
    <property type="interactions" value="6"/>
</dbReference>
<evidence type="ECO:0000256" key="2">
    <source>
        <dbReference type="ARBA" id="ARBA00004126"/>
    </source>
</evidence>
<keyword evidence="15" id="KW-0206">Cytoskeleton</keyword>
<evidence type="ECO:0000313" key="23">
    <source>
        <dbReference type="EMBL" id="KAF6499159.1"/>
    </source>
</evidence>
<feature type="transmembrane region" description="Helical" evidence="21">
    <location>
        <begin position="162"/>
        <end position="181"/>
    </location>
</feature>
<evidence type="ECO:0000256" key="19">
    <source>
        <dbReference type="ARBA" id="ARBA00077411"/>
    </source>
</evidence>
<organism evidence="23 24">
    <name type="scientific">Molossus molossus</name>
    <name type="common">Pallas' mastiff bat</name>
    <name type="synonym">Vespertilio molossus</name>
    <dbReference type="NCBI Taxonomy" id="27622"/>
    <lineage>
        <taxon>Eukaryota</taxon>
        <taxon>Metazoa</taxon>
        <taxon>Chordata</taxon>
        <taxon>Craniata</taxon>
        <taxon>Vertebrata</taxon>
        <taxon>Euteleostomi</taxon>
        <taxon>Mammalia</taxon>
        <taxon>Eutheria</taxon>
        <taxon>Laurasiatheria</taxon>
        <taxon>Chiroptera</taxon>
        <taxon>Yangochiroptera</taxon>
        <taxon>Molossidae</taxon>
        <taxon>Molossus</taxon>
    </lineage>
</organism>